<organism evidence="1 2">
    <name type="scientific">Pseudomonas fluorescens</name>
    <dbReference type="NCBI Taxonomy" id="294"/>
    <lineage>
        <taxon>Bacteria</taxon>
        <taxon>Pseudomonadati</taxon>
        <taxon>Pseudomonadota</taxon>
        <taxon>Gammaproteobacteria</taxon>
        <taxon>Pseudomonadales</taxon>
        <taxon>Pseudomonadaceae</taxon>
        <taxon>Pseudomonas</taxon>
    </lineage>
</organism>
<proteinExistence type="predicted"/>
<protein>
    <submittedName>
        <fullName evidence="1">Uncharacterized protein</fullName>
    </submittedName>
</protein>
<reference evidence="1 2" key="1">
    <citation type="submission" date="2015-03" db="EMBL/GenBank/DDBJ databases">
        <title>Comparative genomics of Pseudomonas insights into diversity of traits involved in vanlence and defense.</title>
        <authorList>
            <person name="Qin Y."/>
        </authorList>
    </citation>
    <scope>NUCLEOTIDE SEQUENCE [LARGE SCALE GENOMIC DNA]</scope>
    <source>
        <strain evidence="1 2">C3</strain>
    </source>
</reference>
<evidence type="ECO:0000313" key="2">
    <source>
        <dbReference type="Proteomes" id="UP000033500"/>
    </source>
</evidence>
<evidence type="ECO:0000313" key="1">
    <source>
        <dbReference type="EMBL" id="KJZ34492.1"/>
    </source>
</evidence>
<dbReference type="PATRIC" id="fig|294.131.peg.5072"/>
<dbReference type="EMBL" id="LACD01000043">
    <property type="protein sequence ID" value="KJZ34492.1"/>
    <property type="molecule type" value="Genomic_DNA"/>
</dbReference>
<accession>A0A0F4STR1</accession>
<dbReference type="Proteomes" id="UP000033500">
    <property type="component" value="Unassembled WGS sequence"/>
</dbReference>
<comment type="caution">
    <text evidence="1">The sequence shown here is derived from an EMBL/GenBank/DDBJ whole genome shotgun (WGS) entry which is preliminary data.</text>
</comment>
<sequence>MIFSIVSVTEEQDQKIAAFGSSYVDRSVITSVSIGTFIFVYKITTAIEQSLTRNANVAASLRSEVRAC</sequence>
<dbReference type="AlphaFoldDB" id="A0A0F4STR1"/>
<name>A0A0F4STR1_PSEFL</name>
<gene>
    <name evidence="1" type="ORF">VC34_28590</name>
</gene>